<reference evidence="1 2" key="1">
    <citation type="submission" date="2013-01" db="EMBL/GenBank/DDBJ databases">
        <title>Large myovirus of Bacillus.</title>
        <authorList>
            <person name="Klumpp J."/>
            <person name="Beyer W."/>
            <person name="Loessner M.J."/>
        </authorList>
    </citation>
    <scope>NUCLEOTIDE SEQUENCE [LARGE SCALE GENOMIC DNA]</scope>
</reference>
<organism evidence="1 2">
    <name type="scientific">Bacillus phage W.Ph</name>
    <dbReference type="NCBI Taxonomy" id="764595"/>
    <lineage>
        <taxon>Viruses</taxon>
        <taxon>Duplodnaviria</taxon>
        <taxon>Heunggongvirae</taxon>
        <taxon>Uroviricota</taxon>
        <taxon>Caudoviricetes</taxon>
        <taxon>Herelleviridae</taxon>
        <taxon>Bastillevirinae</taxon>
        <taxon>Wphvirus</taxon>
        <taxon>Wphvirus WPh</taxon>
    </lineage>
</organism>
<name>G9B1H1_9CAUD</name>
<dbReference type="KEGG" id="vg:11536726"/>
<protein>
    <submittedName>
        <fullName evidence="1">Gp70</fullName>
    </submittedName>
</protein>
<dbReference type="OrthoDB" id="14800at10239"/>
<dbReference type="EMBL" id="HM144387">
    <property type="protein sequence ID" value="ADH03216.1"/>
    <property type="molecule type" value="Genomic_DNA"/>
</dbReference>
<evidence type="ECO:0000313" key="1">
    <source>
        <dbReference type="EMBL" id="ADH03216.1"/>
    </source>
</evidence>
<sequence length="137" mass="15673">MNMTEHKFTTDEVTRIMKVVGEKTKGNFETSDEIQLAAIIHEVLTKQTENEAKDTLIKAKEVVRRLEVAIKEKSLANTLKREVDKYIEAVNILHPNEAKLYRVDAKRKAGESVGEIKVYKNNTLLQHTQVNLEGINR</sequence>
<evidence type="ECO:0000313" key="2">
    <source>
        <dbReference type="Proteomes" id="UP000005445"/>
    </source>
</evidence>
<proteinExistence type="predicted"/>
<keyword evidence="2" id="KW-1185">Reference proteome</keyword>
<accession>G9B1H1</accession>
<dbReference type="GeneID" id="11536726"/>
<dbReference type="RefSeq" id="YP_004957085.1">
    <property type="nucleotide sequence ID" value="NC_016563.1"/>
</dbReference>
<dbReference type="Proteomes" id="UP000005445">
    <property type="component" value="Segment"/>
</dbReference>